<dbReference type="Gene3D" id="3.10.450.50">
    <property type="match status" value="1"/>
</dbReference>
<dbReference type="HOGENOM" id="CLU_119884_0_0_11"/>
<feature type="domain" description="SnoaL-like" evidence="1">
    <location>
        <begin position="7"/>
        <end position="103"/>
    </location>
</feature>
<evidence type="ECO:0000259" key="1">
    <source>
        <dbReference type="Pfam" id="PF12680"/>
    </source>
</evidence>
<dbReference type="InterPro" id="IPR037401">
    <property type="entry name" value="SnoaL-like"/>
</dbReference>
<gene>
    <name evidence="2" type="ORF">D174_00210</name>
</gene>
<name>V5X3U2_MYCNE</name>
<accession>V5X3U2</accession>
<proteinExistence type="predicted"/>
<keyword evidence="3" id="KW-1185">Reference proteome</keyword>
<dbReference type="Proteomes" id="UP000018763">
    <property type="component" value="Chromosome"/>
</dbReference>
<dbReference type="KEGG" id="mne:D174_00210"/>
<reference evidence="2 3" key="1">
    <citation type="journal article" date="2014" name="Genome Announc.">
        <title>Complete Genome Sequence of Sterol-Transforming Mycobacterium neoaurum Strain VKM Ac-1815D.</title>
        <authorList>
            <person name="Shtratnikova V.Y."/>
            <person name="Bragin E.Y."/>
            <person name="Dovbnya D.V."/>
            <person name="Pekov Y.A."/>
            <person name="Schelkunov M.I."/>
            <person name="Strizhov N."/>
            <person name="Ivashina T.V."/>
            <person name="Ashapkin V.V."/>
            <person name="Donova M.V."/>
        </authorList>
    </citation>
    <scope>NUCLEOTIDE SEQUENCE [LARGE SCALE GENOMIC DNA]</scope>
    <source>
        <strain evidence="2 3">VKM Ac-1815D</strain>
    </source>
</reference>
<evidence type="ECO:0000313" key="2">
    <source>
        <dbReference type="EMBL" id="AHC23115.1"/>
    </source>
</evidence>
<protein>
    <submittedName>
        <fullName evidence="2">Polyketide cyclase</fullName>
    </submittedName>
</protein>
<dbReference type="eggNOG" id="COG3631">
    <property type="taxonomic scope" value="Bacteria"/>
</dbReference>
<dbReference type="InterPro" id="IPR032710">
    <property type="entry name" value="NTF2-like_dom_sf"/>
</dbReference>
<dbReference type="AlphaFoldDB" id="V5X3U2"/>
<dbReference type="SUPFAM" id="SSF54427">
    <property type="entry name" value="NTF2-like"/>
    <property type="match status" value="1"/>
</dbReference>
<evidence type="ECO:0000313" key="3">
    <source>
        <dbReference type="Proteomes" id="UP000018763"/>
    </source>
</evidence>
<dbReference type="GeneID" id="43447951"/>
<dbReference type="Pfam" id="PF12680">
    <property type="entry name" value="SnoaL_2"/>
    <property type="match status" value="1"/>
</dbReference>
<sequence length="129" mass="14370">MSSPHLERWIEFMTDHDPAVLDEQLADDAVFYSPAVFTPQQGKALTAKYLNAAAELFGDADFRYVEQWESDRSAILAFQATVDGVTVDGIDMIHWNDEGKIASFKVMIRPLKGLQAVIPRMAALLGQAR</sequence>
<dbReference type="RefSeq" id="WP_019510893.1">
    <property type="nucleotide sequence ID" value="NC_023036.2"/>
</dbReference>
<organism evidence="2 3">
    <name type="scientific">Mycolicibacterium neoaurum VKM Ac-1815D</name>
    <dbReference type="NCBI Taxonomy" id="700508"/>
    <lineage>
        <taxon>Bacteria</taxon>
        <taxon>Bacillati</taxon>
        <taxon>Actinomycetota</taxon>
        <taxon>Actinomycetes</taxon>
        <taxon>Mycobacteriales</taxon>
        <taxon>Mycobacteriaceae</taxon>
        <taxon>Mycolicibacterium</taxon>
    </lineage>
</organism>
<dbReference type="EMBL" id="CP006936">
    <property type="protein sequence ID" value="AHC23115.1"/>
    <property type="molecule type" value="Genomic_DNA"/>
</dbReference>